<keyword evidence="4" id="KW-0472">Membrane</keyword>
<feature type="region of interest" description="Disordered" evidence="3">
    <location>
        <begin position="40"/>
        <end position="96"/>
    </location>
</feature>
<feature type="compositionally biased region" description="Basic and acidic residues" evidence="3">
    <location>
        <begin position="203"/>
        <end position="213"/>
    </location>
</feature>
<keyword evidence="4" id="KW-1133">Transmembrane helix</keyword>
<accession>A0A139AR85</accession>
<proteinExistence type="inferred from homology"/>
<dbReference type="Pfam" id="PF05686">
    <property type="entry name" value="Glyco_transf_90"/>
    <property type="match status" value="1"/>
</dbReference>
<keyword evidence="7" id="KW-1185">Reference proteome</keyword>
<name>A0A139AR85_GONPJ</name>
<evidence type="ECO:0000256" key="4">
    <source>
        <dbReference type="SAM" id="Phobius"/>
    </source>
</evidence>
<dbReference type="OrthoDB" id="541052at2759"/>
<sequence length="606" mass="68942">MVFSQLRQWRHILPTIAIVSLLTLVAVTYFQGSDCVANCDKPPLKTGGREDQRAPGRDYKWDPAFEISPSAPAVALKEESEPTRRPAPSEVEDPALNLDGFELDVEPVPYIHQDVPFPSPQQSPPTLDEAIAYYTRTQGKRPFRLYKQWYNFAVSKKCNILGAAHLSKSLQHLPKEITSEMVEQASKLPRTGTLYIAPLNPEEDPHKAYHDDSWSDQSTGEPLESPNYVVQNTNHPGAADTNWQSWMGPFAIHFPRYFRMVLNMEDWPRIFIPGKDCRVKPTAGGSTHPKKSPWLSRVPVFGDLPGLVEDNSLKQLAAKDMHNPFNLTLPAEHRHNHGFFFPDPLPGNHYPIPIPIFSQATIPDCYADILVPLGYAVKTSSDQISPEKRTGADVPFINKPPVAVWRGTTTGAEPIPSNVSEWNRMHRHRLVKYSKNLRTKCDHSNDGCFIGIDAKFTGYLQMFTDFAYQEHVRVFGDPGQNHMPYELQFYHRFLLDVDGNSFSQRFHTFLRESKSLILRARGFVDWSDHWVVPYVHYIPLRFDWSDLVSAVQWAISNVTEAKKIAEQGHDMGRRGLRYEDIQCHMFAVMGEYEDRLAARGNLPPVG</sequence>
<dbReference type="SMART" id="SM00672">
    <property type="entry name" value="CAP10"/>
    <property type="match status" value="1"/>
</dbReference>
<evidence type="ECO:0000256" key="1">
    <source>
        <dbReference type="ARBA" id="ARBA00010118"/>
    </source>
</evidence>
<keyword evidence="2 6" id="KW-0808">Transferase</keyword>
<dbReference type="GO" id="GO:0016740">
    <property type="term" value="F:transferase activity"/>
    <property type="evidence" value="ECO:0007669"/>
    <property type="project" value="UniProtKB-KW"/>
</dbReference>
<dbReference type="AlphaFoldDB" id="A0A139AR85"/>
<feature type="compositionally biased region" description="Basic and acidic residues" evidence="3">
    <location>
        <begin position="47"/>
        <end position="63"/>
    </location>
</feature>
<evidence type="ECO:0000313" key="6">
    <source>
        <dbReference type="EMBL" id="KXS19239.1"/>
    </source>
</evidence>
<feature type="region of interest" description="Disordered" evidence="3">
    <location>
        <begin position="200"/>
        <end position="225"/>
    </location>
</feature>
<evidence type="ECO:0000256" key="3">
    <source>
        <dbReference type="SAM" id="MobiDB-lite"/>
    </source>
</evidence>
<dbReference type="InterPro" id="IPR006598">
    <property type="entry name" value="CAP10"/>
</dbReference>
<evidence type="ECO:0000259" key="5">
    <source>
        <dbReference type="SMART" id="SM00672"/>
    </source>
</evidence>
<evidence type="ECO:0000313" key="7">
    <source>
        <dbReference type="Proteomes" id="UP000070544"/>
    </source>
</evidence>
<reference evidence="6 7" key="1">
    <citation type="journal article" date="2015" name="Genome Biol. Evol.">
        <title>Phylogenomic analyses indicate that early fungi evolved digesting cell walls of algal ancestors of land plants.</title>
        <authorList>
            <person name="Chang Y."/>
            <person name="Wang S."/>
            <person name="Sekimoto S."/>
            <person name="Aerts A.L."/>
            <person name="Choi C."/>
            <person name="Clum A."/>
            <person name="LaButti K.M."/>
            <person name="Lindquist E.A."/>
            <person name="Yee Ngan C."/>
            <person name="Ohm R.A."/>
            <person name="Salamov A.A."/>
            <person name="Grigoriev I.V."/>
            <person name="Spatafora J.W."/>
            <person name="Berbee M.L."/>
        </authorList>
    </citation>
    <scope>NUCLEOTIDE SEQUENCE [LARGE SCALE GENOMIC DNA]</scope>
    <source>
        <strain evidence="6 7">JEL478</strain>
    </source>
</reference>
<feature type="domain" description="Glycosyl transferase CAP10" evidence="5">
    <location>
        <begin position="339"/>
        <end position="593"/>
    </location>
</feature>
<dbReference type="PANTHER" id="PTHR12203">
    <property type="entry name" value="KDEL LYS-ASP-GLU-LEU CONTAINING - RELATED"/>
    <property type="match status" value="1"/>
</dbReference>
<evidence type="ECO:0000256" key="2">
    <source>
        <dbReference type="ARBA" id="ARBA00022679"/>
    </source>
</evidence>
<dbReference type="PANTHER" id="PTHR12203:SF35">
    <property type="entry name" value="PROTEIN O-GLUCOSYLTRANSFERASE 1"/>
    <property type="match status" value="1"/>
</dbReference>
<protein>
    <submittedName>
        <fullName evidence="6">Glycosyltransferase family 90 protein</fullName>
    </submittedName>
</protein>
<keyword evidence="4" id="KW-0812">Transmembrane</keyword>
<comment type="similarity">
    <text evidence="1">Belongs to the glycosyltransferase 90 family.</text>
</comment>
<feature type="transmembrane region" description="Helical" evidence="4">
    <location>
        <begin position="12"/>
        <end position="30"/>
    </location>
</feature>
<gene>
    <name evidence="6" type="ORF">M427DRAFT_132252</name>
</gene>
<dbReference type="InterPro" id="IPR051091">
    <property type="entry name" value="O-Glucosyltr/Glycosyltrsf_90"/>
</dbReference>
<dbReference type="EMBL" id="KQ965739">
    <property type="protein sequence ID" value="KXS19239.1"/>
    <property type="molecule type" value="Genomic_DNA"/>
</dbReference>
<dbReference type="Proteomes" id="UP000070544">
    <property type="component" value="Unassembled WGS sequence"/>
</dbReference>
<organism evidence="6 7">
    <name type="scientific">Gonapodya prolifera (strain JEL478)</name>
    <name type="common">Monoblepharis prolifera</name>
    <dbReference type="NCBI Taxonomy" id="1344416"/>
    <lineage>
        <taxon>Eukaryota</taxon>
        <taxon>Fungi</taxon>
        <taxon>Fungi incertae sedis</taxon>
        <taxon>Chytridiomycota</taxon>
        <taxon>Chytridiomycota incertae sedis</taxon>
        <taxon>Monoblepharidomycetes</taxon>
        <taxon>Monoblepharidales</taxon>
        <taxon>Gonapodyaceae</taxon>
        <taxon>Gonapodya</taxon>
    </lineage>
</organism>